<feature type="transmembrane region" description="Helical" evidence="2">
    <location>
        <begin position="376"/>
        <end position="402"/>
    </location>
</feature>
<keyword evidence="2" id="KW-0472">Membrane</keyword>
<feature type="transmembrane region" description="Helical" evidence="2">
    <location>
        <begin position="30"/>
        <end position="52"/>
    </location>
</feature>
<evidence type="ECO:0000256" key="2">
    <source>
        <dbReference type="SAM" id="Phobius"/>
    </source>
</evidence>
<dbReference type="EMBL" id="DSMG01000146">
    <property type="protein sequence ID" value="HDX32631.1"/>
    <property type="molecule type" value="Genomic_DNA"/>
</dbReference>
<protein>
    <recommendedName>
        <fullName evidence="4">Fibronectin type-III domain-containing protein</fullName>
    </recommendedName>
</protein>
<evidence type="ECO:0000256" key="1">
    <source>
        <dbReference type="SAM" id="MobiDB-lite"/>
    </source>
</evidence>
<evidence type="ECO:0000313" key="3">
    <source>
        <dbReference type="EMBL" id="HDX32631.1"/>
    </source>
</evidence>
<organism evidence="3">
    <name type="scientific">Caldilinea aerophila</name>
    <dbReference type="NCBI Taxonomy" id="133453"/>
    <lineage>
        <taxon>Bacteria</taxon>
        <taxon>Bacillati</taxon>
        <taxon>Chloroflexota</taxon>
        <taxon>Caldilineae</taxon>
        <taxon>Caldilineales</taxon>
        <taxon>Caldilineaceae</taxon>
        <taxon>Caldilinea</taxon>
    </lineage>
</organism>
<keyword evidence="2" id="KW-1133">Transmembrane helix</keyword>
<sequence length="423" mass="44853">MNDFEPAKSSLLQESATPRSKPTLRRTAQWLPLVGIWTTLGGLALFVLILLAQPALAAIELSYFYVISNPASVILQWGTRSEFNVQGFEIQCKRADEPDIAYHRIGFLSARGGPSTPAQYNFPVTQGMQPGIAYCFRLVELTTDGTPGEVQDRCGFGPGVTPTPGAPGVIPTLDPNAPPPIPTDTFGNPIVQPGSPLPQPVATDMYGNPIPPANVQQFDQFGNPIPQPFSPLPQPVPTDAFGNPIAPSGVQQFDEFGNPLPPLDPFGASPLATPTFTPDPFAPPTPLVITPPPGNPRNDASALDPSFSDPALAMAPGSLPGQEQALAESPPAYIIVTAAPTEPPVALAALTPLPTVTPTPSAFQLVNAVAPTTQNLMILLLCLTFAGASGIGILGLITSVMFMRARAAQRDFYDRYSPPRRRW</sequence>
<comment type="caution">
    <text evidence="3">The sequence shown here is derived from an EMBL/GenBank/DDBJ whole genome shotgun (WGS) entry which is preliminary data.</text>
</comment>
<gene>
    <name evidence="3" type="ORF">ENQ20_14265</name>
</gene>
<proteinExistence type="predicted"/>
<evidence type="ECO:0008006" key="4">
    <source>
        <dbReference type="Google" id="ProtNLM"/>
    </source>
</evidence>
<name>A0A7C1FVN6_9CHLR</name>
<reference evidence="3" key="1">
    <citation type="journal article" date="2020" name="mSystems">
        <title>Genome- and Community-Level Interaction Insights into Carbon Utilization and Element Cycling Functions of Hydrothermarchaeota in Hydrothermal Sediment.</title>
        <authorList>
            <person name="Zhou Z."/>
            <person name="Liu Y."/>
            <person name="Xu W."/>
            <person name="Pan J."/>
            <person name="Luo Z.H."/>
            <person name="Li M."/>
        </authorList>
    </citation>
    <scope>NUCLEOTIDE SEQUENCE [LARGE SCALE GENOMIC DNA]</scope>
    <source>
        <strain evidence="3">SpSt-289</strain>
    </source>
</reference>
<keyword evidence="2" id="KW-0812">Transmembrane</keyword>
<feature type="compositionally biased region" description="Polar residues" evidence="1">
    <location>
        <begin position="10"/>
        <end position="20"/>
    </location>
</feature>
<accession>A0A7C1FVN6</accession>
<dbReference type="AlphaFoldDB" id="A0A7C1FVN6"/>
<feature type="region of interest" description="Disordered" evidence="1">
    <location>
        <begin position="1"/>
        <end position="20"/>
    </location>
</feature>